<feature type="compositionally biased region" description="Basic and acidic residues" evidence="1">
    <location>
        <begin position="23"/>
        <end position="32"/>
    </location>
</feature>
<evidence type="ECO:0000313" key="3">
    <source>
        <dbReference type="EMBL" id="KAL1588640.1"/>
    </source>
</evidence>
<dbReference type="RefSeq" id="XP_069231745.1">
    <property type="nucleotide sequence ID" value="XM_069371121.1"/>
</dbReference>
<dbReference type="Proteomes" id="UP000803884">
    <property type="component" value="Unassembled WGS sequence"/>
</dbReference>
<dbReference type="GeneID" id="96003959"/>
<protein>
    <submittedName>
        <fullName evidence="3">Uncharacterized protein</fullName>
    </submittedName>
</protein>
<keyword evidence="2" id="KW-1133">Transmembrane helix</keyword>
<dbReference type="EMBL" id="JAAQHG020000006">
    <property type="protein sequence ID" value="KAL1588640.1"/>
    <property type="molecule type" value="Genomic_DNA"/>
</dbReference>
<proteinExistence type="predicted"/>
<keyword evidence="2" id="KW-0472">Membrane</keyword>
<feature type="region of interest" description="Disordered" evidence="1">
    <location>
        <begin position="1"/>
        <end position="32"/>
    </location>
</feature>
<evidence type="ECO:0000256" key="1">
    <source>
        <dbReference type="SAM" id="MobiDB-lite"/>
    </source>
</evidence>
<comment type="caution">
    <text evidence="3">The sequence shown here is derived from an EMBL/GenBank/DDBJ whole genome shotgun (WGS) entry which is preliminary data.</text>
</comment>
<feature type="transmembrane region" description="Helical" evidence="2">
    <location>
        <begin position="75"/>
        <end position="95"/>
    </location>
</feature>
<keyword evidence="4" id="KW-1185">Reference proteome</keyword>
<feature type="transmembrane region" description="Helical" evidence="2">
    <location>
        <begin position="45"/>
        <end position="63"/>
    </location>
</feature>
<evidence type="ECO:0000313" key="4">
    <source>
        <dbReference type="Proteomes" id="UP000803884"/>
    </source>
</evidence>
<organism evidence="3 4">
    <name type="scientific">Cladosporium halotolerans</name>
    <dbReference type="NCBI Taxonomy" id="1052096"/>
    <lineage>
        <taxon>Eukaryota</taxon>
        <taxon>Fungi</taxon>
        <taxon>Dikarya</taxon>
        <taxon>Ascomycota</taxon>
        <taxon>Pezizomycotina</taxon>
        <taxon>Dothideomycetes</taxon>
        <taxon>Dothideomycetidae</taxon>
        <taxon>Cladosporiales</taxon>
        <taxon>Cladosporiaceae</taxon>
        <taxon>Cladosporium</taxon>
    </lineage>
</organism>
<dbReference type="AlphaFoldDB" id="A0AB34KZB9"/>
<evidence type="ECO:0000256" key="2">
    <source>
        <dbReference type="SAM" id="Phobius"/>
    </source>
</evidence>
<keyword evidence="2" id="KW-0812">Transmembrane</keyword>
<reference evidence="3 4" key="1">
    <citation type="journal article" date="2020" name="Microbiol. Resour. Announc.">
        <title>Draft Genome Sequence of a Cladosporium Species Isolated from the Mesophotic Ascidian Didemnum maculosum.</title>
        <authorList>
            <person name="Gioti A."/>
            <person name="Siaperas R."/>
            <person name="Nikolaivits E."/>
            <person name="Le Goff G."/>
            <person name="Ouazzani J."/>
            <person name="Kotoulas G."/>
            <person name="Topakas E."/>
        </authorList>
    </citation>
    <scope>NUCLEOTIDE SEQUENCE [LARGE SCALE GENOMIC DNA]</scope>
    <source>
        <strain evidence="3 4">TM138-S3</strain>
    </source>
</reference>
<name>A0AB34KZB9_9PEZI</name>
<sequence length="99" mass="11164">MEQGTKSALSALPPSEKPQLNEGKIDHPPAEESDFRGFCRSMIEWLLIGLPSLGVGLAVLFWYKGEVKSANDFTWWEMFCVHGFASGVLEIYRAFRSPR</sequence>
<gene>
    <name evidence="3" type="ORF">WHR41_02515</name>
</gene>
<accession>A0AB34KZB9</accession>